<evidence type="ECO:0000256" key="2">
    <source>
        <dbReference type="ARBA" id="ARBA00006171"/>
    </source>
</evidence>
<dbReference type="Gene3D" id="1.10.150.240">
    <property type="entry name" value="Putative phosphatase, domain 2"/>
    <property type="match status" value="1"/>
</dbReference>
<dbReference type="RefSeq" id="WP_279332641.1">
    <property type="nucleotide sequence ID" value="NZ_CP121682.1"/>
</dbReference>
<dbReference type="CDD" id="cd07505">
    <property type="entry name" value="HAD_BPGM-like"/>
    <property type="match status" value="1"/>
</dbReference>
<comment type="similarity">
    <text evidence="2">Belongs to the HAD-like hydrolase superfamily. CbbY/CbbZ/Gph/YieH family.</text>
</comment>
<sequence>MTTPVHPLLDWSPEAVVFDCDGTLMDSERHWQEARRLAFRNFGLQAPPGFAEQAKGVHYADCGRLMAESVRKPELTADLTASLLANFLSLVADDPVTMPGAVELVRLLSSRLPLAVASNCPLEVVEESLARAGLRERFRHVVVPSGAPREADGPGGAPAAEAVRPKPWPDVYAEAVRLCGVRPERALAVEDSLTGVESARRAGLRVLGVGPRPDDGDEGGADLWVPSLDDPELLTWARTRVTGPAPDSGSSGSSGRGQGPS</sequence>
<protein>
    <submittedName>
        <fullName evidence="6">HAD family phosphatase</fullName>
    </submittedName>
</protein>
<dbReference type="PANTHER" id="PTHR46193:SF10">
    <property type="entry name" value="6-PHOSPHOGLUCONATE PHOSPHATASE"/>
    <property type="match status" value="1"/>
</dbReference>
<organism evidence="6 7">
    <name type="scientific">Streptomyces cathayae</name>
    <dbReference type="NCBI Taxonomy" id="3031124"/>
    <lineage>
        <taxon>Bacteria</taxon>
        <taxon>Bacillati</taxon>
        <taxon>Actinomycetota</taxon>
        <taxon>Actinomycetes</taxon>
        <taxon>Kitasatosporales</taxon>
        <taxon>Streptomycetaceae</taxon>
        <taxon>Streptomyces</taxon>
    </lineage>
</organism>
<dbReference type="InterPro" id="IPR006439">
    <property type="entry name" value="HAD-SF_hydro_IA"/>
</dbReference>
<dbReference type="Pfam" id="PF00702">
    <property type="entry name" value="Hydrolase"/>
    <property type="match status" value="1"/>
</dbReference>
<evidence type="ECO:0000256" key="4">
    <source>
        <dbReference type="ARBA" id="ARBA00022842"/>
    </source>
</evidence>
<evidence type="ECO:0000256" key="1">
    <source>
        <dbReference type="ARBA" id="ARBA00001946"/>
    </source>
</evidence>
<evidence type="ECO:0000256" key="5">
    <source>
        <dbReference type="SAM" id="MobiDB-lite"/>
    </source>
</evidence>
<dbReference type="EMBL" id="CP121682">
    <property type="protein sequence ID" value="WGD39628.1"/>
    <property type="molecule type" value="Genomic_DNA"/>
</dbReference>
<evidence type="ECO:0000313" key="7">
    <source>
        <dbReference type="Proteomes" id="UP001216440"/>
    </source>
</evidence>
<feature type="region of interest" description="Disordered" evidence="5">
    <location>
        <begin position="236"/>
        <end position="261"/>
    </location>
</feature>
<dbReference type="SUPFAM" id="SSF56784">
    <property type="entry name" value="HAD-like"/>
    <property type="match status" value="1"/>
</dbReference>
<dbReference type="InterPro" id="IPR051600">
    <property type="entry name" value="Beta-PGM-like"/>
</dbReference>
<evidence type="ECO:0000256" key="3">
    <source>
        <dbReference type="ARBA" id="ARBA00022723"/>
    </source>
</evidence>
<reference evidence="6 7" key="1">
    <citation type="submission" date="2023-03" db="EMBL/GenBank/DDBJ databases">
        <authorList>
            <person name="Mo P."/>
        </authorList>
    </citation>
    <scope>NUCLEOTIDE SEQUENCE [LARGE SCALE GENOMIC DNA]</scope>
    <source>
        <strain evidence="6 7">HUAS 5</strain>
    </source>
</reference>
<dbReference type="PANTHER" id="PTHR46193">
    <property type="entry name" value="6-PHOSPHOGLUCONATE PHOSPHATASE"/>
    <property type="match status" value="1"/>
</dbReference>
<accession>A0ABY8JZC2</accession>
<proteinExistence type="inferred from homology"/>
<gene>
    <name evidence="6" type="ORF">PYS65_05455</name>
</gene>
<dbReference type="InterPro" id="IPR036412">
    <property type="entry name" value="HAD-like_sf"/>
</dbReference>
<keyword evidence="4" id="KW-0460">Magnesium</keyword>
<name>A0ABY8JZC2_9ACTN</name>
<dbReference type="NCBIfam" id="TIGR01509">
    <property type="entry name" value="HAD-SF-IA-v3"/>
    <property type="match status" value="1"/>
</dbReference>
<evidence type="ECO:0000313" key="6">
    <source>
        <dbReference type="EMBL" id="WGD39628.1"/>
    </source>
</evidence>
<dbReference type="SFLD" id="SFLDS00003">
    <property type="entry name" value="Haloacid_Dehalogenase"/>
    <property type="match status" value="1"/>
</dbReference>
<feature type="compositionally biased region" description="Gly residues" evidence="5">
    <location>
        <begin position="252"/>
        <end position="261"/>
    </location>
</feature>
<dbReference type="InterPro" id="IPR023198">
    <property type="entry name" value="PGP-like_dom2"/>
</dbReference>
<dbReference type="Proteomes" id="UP001216440">
    <property type="component" value="Chromosome"/>
</dbReference>
<feature type="region of interest" description="Disordered" evidence="5">
    <location>
        <begin position="207"/>
        <end position="226"/>
    </location>
</feature>
<dbReference type="SFLD" id="SFLDG01129">
    <property type="entry name" value="C1.5:_HAD__Beta-PGM__Phosphata"/>
    <property type="match status" value="1"/>
</dbReference>
<comment type="cofactor">
    <cofactor evidence="1">
        <name>Mg(2+)</name>
        <dbReference type="ChEBI" id="CHEBI:18420"/>
    </cofactor>
</comment>
<keyword evidence="7" id="KW-1185">Reference proteome</keyword>
<dbReference type="InterPro" id="IPR023214">
    <property type="entry name" value="HAD_sf"/>
</dbReference>
<dbReference type="Gene3D" id="3.40.50.1000">
    <property type="entry name" value="HAD superfamily/HAD-like"/>
    <property type="match status" value="1"/>
</dbReference>
<keyword evidence="3" id="KW-0479">Metal-binding</keyword>